<dbReference type="OrthoDB" id="10268034at2759"/>
<evidence type="ECO:0000313" key="2">
    <source>
        <dbReference type="EMBL" id="KZV42234.1"/>
    </source>
</evidence>
<keyword evidence="3" id="KW-1185">Reference proteome</keyword>
<evidence type="ECO:0000256" key="1">
    <source>
        <dbReference type="SAM" id="MobiDB-lite"/>
    </source>
</evidence>
<dbReference type="EMBL" id="KQ999284">
    <property type="protein sequence ID" value="KZV42234.1"/>
    <property type="molecule type" value="Genomic_DNA"/>
</dbReference>
<evidence type="ECO:0000313" key="3">
    <source>
        <dbReference type="Proteomes" id="UP000250235"/>
    </source>
</evidence>
<dbReference type="AlphaFoldDB" id="A0A2Z7C5N3"/>
<gene>
    <name evidence="2" type="ORF">F511_13333</name>
</gene>
<dbReference type="Proteomes" id="UP000250235">
    <property type="component" value="Unassembled WGS sequence"/>
</dbReference>
<reference evidence="2 3" key="1">
    <citation type="journal article" date="2015" name="Proc. Natl. Acad. Sci. U.S.A.">
        <title>The resurrection genome of Boea hygrometrica: A blueprint for survival of dehydration.</title>
        <authorList>
            <person name="Xiao L."/>
            <person name="Yang G."/>
            <person name="Zhang L."/>
            <person name="Yang X."/>
            <person name="Zhao S."/>
            <person name="Ji Z."/>
            <person name="Zhou Q."/>
            <person name="Hu M."/>
            <person name="Wang Y."/>
            <person name="Chen M."/>
            <person name="Xu Y."/>
            <person name="Jin H."/>
            <person name="Xiao X."/>
            <person name="Hu G."/>
            <person name="Bao F."/>
            <person name="Hu Y."/>
            <person name="Wan P."/>
            <person name="Li L."/>
            <person name="Deng X."/>
            <person name="Kuang T."/>
            <person name="Xiang C."/>
            <person name="Zhu J.K."/>
            <person name="Oliver M.J."/>
            <person name="He Y."/>
        </authorList>
    </citation>
    <scope>NUCLEOTIDE SEQUENCE [LARGE SCALE GENOMIC DNA]</scope>
    <source>
        <strain evidence="3">cv. XS01</strain>
    </source>
</reference>
<name>A0A2Z7C5N3_9LAMI</name>
<sequence>MAELITRQGQPSRDLGVVAFDAGSHEGSDTRQGTESCDGLGQSSLDVDMTNALKRKKVSDAQPPQGSRRRSARSHVPSP</sequence>
<organism evidence="2 3">
    <name type="scientific">Dorcoceras hygrometricum</name>
    <dbReference type="NCBI Taxonomy" id="472368"/>
    <lineage>
        <taxon>Eukaryota</taxon>
        <taxon>Viridiplantae</taxon>
        <taxon>Streptophyta</taxon>
        <taxon>Embryophyta</taxon>
        <taxon>Tracheophyta</taxon>
        <taxon>Spermatophyta</taxon>
        <taxon>Magnoliopsida</taxon>
        <taxon>eudicotyledons</taxon>
        <taxon>Gunneridae</taxon>
        <taxon>Pentapetalae</taxon>
        <taxon>asterids</taxon>
        <taxon>lamiids</taxon>
        <taxon>Lamiales</taxon>
        <taxon>Gesneriaceae</taxon>
        <taxon>Didymocarpoideae</taxon>
        <taxon>Trichosporeae</taxon>
        <taxon>Loxocarpinae</taxon>
        <taxon>Dorcoceras</taxon>
    </lineage>
</organism>
<feature type="compositionally biased region" description="Polar residues" evidence="1">
    <location>
        <begin position="30"/>
        <end position="45"/>
    </location>
</feature>
<proteinExistence type="predicted"/>
<feature type="region of interest" description="Disordered" evidence="1">
    <location>
        <begin position="22"/>
        <end position="79"/>
    </location>
</feature>
<protein>
    <submittedName>
        <fullName evidence="2">Uncharacterized protein</fullName>
    </submittedName>
</protein>
<accession>A0A2Z7C5N3</accession>